<dbReference type="RefSeq" id="WP_230338137.1">
    <property type="nucleotide sequence ID" value="NZ_CP069798.1"/>
</dbReference>
<feature type="compositionally biased region" description="Basic and acidic residues" evidence="1">
    <location>
        <begin position="234"/>
        <end position="246"/>
    </location>
</feature>
<accession>A0A892ZC31</accession>
<dbReference type="KEGG" id="ptes:JQU52_08780"/>
<organism evidence="3 4">
    <name type="scientific">Paralysiella testudinis</name>
    <dbReference type="NCBI Taxonomy" id="2809020"/>
    <lineage>
        <taxon>Bacteria</taxon>
        <taxon>Pseudomonadati</taxon>
        <taxon>Pseudomonadota</taxon>
        <taxon>Betaproteobacteria</taxon>
        <taxon>Neisseriales</taxon>
        <taxon>Neisseriaceae</taxon>
        <taxon>Paralysiella</taxon>
    </lineage>
</organism>
<evidence type="ECO:0000313" key="4">
    <source>
        <dbReference type="Proteomes" id="UP000653156"/>
    </source>
</evidence>
<evidence type="ECO:0000256" key="1">
    <source>
        <dbReference type="SAM" id="MobiDB-lite"/>
    </source>
</evidence>
<name>A0A892ZC31_9NEIS</name>
<sequence length="291" mass="32996">MVRPDPDDAAHAGESPVIDFNRVIPMPSDLQISEGSESQLSLTLFTLPETALLKDCTNKFYPYQTDALQQVLSPLCDWNQLTVADTIKLLAADPQRQQQCRINIELGRTCANNIRLYGHPTWYGWSIEHWGTKWNAYHCTMDDNADENSLSGYFDTAWAPPEPIYHKIAALFPCIQIEVQYIDEGGFFAGTYLSDGNGQLIDIVCNDDDFRIFAETQFGWVFNDEEEDEEQEDNEGKDKEPHKEQKPVQVEELEPSHAARTISMCMPLTQIIHGHLPDDAGILKQPLVLNH</sequence>
<proteinExistence type="predicted"/>
<dbReference type="Pfam" id="PF18406">
    <property type="entry name" value="DUF1281_C"/>
    <property type="match status" value="1"/>
</dbReference>
<keyword evidence="4" id="KW-1185">Reference proteome</keyword>
<feature type="region of interest" description="Disordered" evidence="1">
    <location>
        <begin position="222"/>
        <end position="252"/>
    </location>
</feature>
<evidence type="ECO:0000313" key="3">
    <source>
        <dbReference type="EMBL" id="QRQ80845.1"/>
    </source>
</evidence>
<dbReference type="SUPFAM" id="SSF160940">
    <property type="entry name" value="Api92-like"/>
    <property type="match status" value="1"/>
</dbReference>
<gene>
    <name evidence="3" type="ORF">JQU52_08780</name>
</gene>
<dbReference type="Proteomes" id="UP000653156">
    <property type="component" value="Chromosome"/>
</dbReference>
<reference evidence="3" key="1">
    <citation type="submission" date="2021-02" db="EMBL/GenBank/DDBJ databases">
        <title>Neisseriaceae sp. 26B isolated from the cloaca of a Common Toad-headed Turtle (Mesoclemmys nasuta).</title>
        <authorList>
            <person name="Spergser J."/>
            <person name="Busse H.-J."/>
        </authorList>
    </citation>
    <scope>NUCLEOTIDE SEQUENCE</scope>
    <source>
        <strain evidence="3">26B</strain>
    </source>
</reference>
<protein>
    <recommendedName>
        <fullName evidence="2">YubB ferredoxin-like domain-containing protein</fullName>
    </recommendedName>
</protein>
<evidence type="ECO:0000259" key="2">
    <source>
        <dbReference type="Pfam" id="PF18406"/>
    </source>
</evidence>
<feature type="compositionally biased region" description="Acidic residues" evidence="1">
    <location>
        <begin position="223"/>
        <end position="233"/>
    </location>
</feature>
<dbReference type="InterPro" id="IPR041329">
    <property type="entry name" value="YubB_C"/>
</dbReference>
<dbReference type="EMBL" id="CP069798">
    <property type="protein sequence ID" value="QRQ80845.1"/>
    <property type="molecule type" value="Genomic_DNA"/>
</dbReference>
<feature type="domain" description="YubB ferredoxin-like" evidence="2">
    <location>
        <begin position="133"/>
        <end position="225"/>
    </location>
</feature>
<dbReference type="Gene3D" id="3.30.70.1270">
    <property type="entry name" value="Api92-like domains"/>
    <property type="match status" value="1"/>
</dbReference>
<dbReference type="AlphaFoldDB" id="A0A892ZC31"/>